<organism evidence="1 2">
    <name type="scientific">Pseudolycoriella hygida</name>
    <dbReference type="NCBI Taxonomy" id="35572"/>
    <lineage>
        <taxon>Eukaryota</taxon>
        <taxon>Metazoa</taxon>
        <taxon>Ecdysozoa</taxon>
        <taxon>Arthropoda</taxon>
        <taxon>Hexapoda</taxon>
        <taxon>Insecta</taxon>
        <taxon>Pterygota</taxon>
        <taxon>Neoptera</taxon>
        <taxon>Endopterygota</taxon>
        <taxon>Diptera</taxon>
        <taxon>Nematocera</taxon>
        <taxon>Sciaroidea</taxon>
        <taxon>Sciaridae</taxon>
        <taxon>Pseudolycoriella</taxon>
    </lineage>
</organism>
<proteinExistence type="predicted"/>
<comment type="caution">
    <text evidence="1">The sequence shown here is derived from an EMBL/GenBank/DDBJ whole genome shotgun (WGS) entry which is preliminary data.</text>
</comment>
<dbReference type="AlphaFoldDB" id="A0A9Q0S546"/>
<dbReference type="EMBL" id="WJQU01000002">
    <property type="protein sequence ID" value="KAJ6643650.1"/>
    <property type="molecule type" value="Genomic_DNA"/>
</dbReference>
<evidence type="ECO:0000313" key="2">
    <source>
        <dbReference type="Proteomes" id="UP001151699"/>
    </source>
</evidence>
<gene>
    <name evidence="1" type="ORF">Bhyg_08613</name>
</gene>
<accession>A0A9Q0S546</accession>
<keyword evidence="2" id="KW-1185">Reference proteome</keyword>
<dbReference type="OrthoDB" id="7791692at2759"/>
<sequence length="321" mass="37573">MRRKSAADVVVDSTCPSSSDTDSIPLKFLRSLQTIFSRQHFQQLRLDYPTNDFDPYSKIFLEVKDIDEIDSRVKKEAMALLKEQRIEVFLHFVNKLVSSNMFIGLALVQSILEVILTTNLKKAEQSDKTNRCLQSAFLLFEKIIDNFPPTWPVCSELYRKLLLEPINIEIDYKKIRMSSADGFFEIILALLRDALIDDSNDNDEGESNAFDSMMNFQQFERVENEKSCYKKLTRNERIDRLFLVLHLLVKLMEIDLSMWIQRYPFQTKNFMCDPNTCPLIGHFLWKGKEVGRVNSIMRNIFNTFTMSLWIEFPDDKTDILA</sequence>
<name>A0A9Q0S546_9DIPT</name>
<dbReference type="Proteomes" id="UP001151699">
    <property type="component" value="Chromosome B"/>
</dbReference>
<evidence type="ECO:0000313" key="1">
    <source>
        <dbReference type="EMBL" id="KAJ6643650.1"/>
    </source>
</evidence>
<feature type="non-terminal residue" evidence="1">
    <location>
        <position position="1"/>
    </location>
</feature>
<protein>
    <submittedName>
        <fullName evidence="1">Uncharacterized protein</fullName>
    </submittedName>
</protein>
<reference evidence="1" key="1">
    <citation type="submission" date="2022-07" db="EMBL/GenBank/DDBJ databases">
        <authorList>
            <person name="Trinca V."/>
            <person name="Uliana J.V.C."/>
            <person name="Torres T.T."/>
            <person name="Ward R.J."/>
            <person name="Monesi N."/>
        </authorList>
    </citation>
    <scope>NUCLEOTIDE SEQUENCE</scope>
    <source>
        <strain evidence="1">HSMRA1968</strain>
        <tissue evidence="1">Whole embryos</tissue>
    </source>
</reference>